<proteinExistence type="predicted"/>
<keyword evidence="3" id="KW-1185">Reference proteome</keyword>
<gene>
    <name evidence="2" type="ORF">BDK51DRAFT_47414</name>
</gene>
<name>A0A4P9W3S3_9FUNG</name>
<feature type="compositionally biased region" description="Pro residues" evidence="1">
    <location>
        <begin position="130"/>
        <end position="141"/>
    </location>
</feature>
<sequence length="207" mass="23259">MSTSYAVFTADRSPWTTSVPIEAPHVRHPYADSPEYRRAPRVGSTSAVRWSSKPPPMPLGTSRWWRAARKKKWRRKMPIPSRSGSCERARMVSTSKPAVAPCRDPASFRHDTTTRRPHNSRPPALLLEPTLPPRPQPPAPGPTRRGVESGHRRADVVHNGDRFREHFIAGGIRILLETRMLCLSLGRILVMGGRDEVTLMLPSVLKL</sequence>
<evidence type="ECO:0000313" key="2">
    <source>
        <dbReference type="EMBL" id="RKO84796.1"/>
    </source>
</evidence>
<evidence type="ECO:0000256" key="1">
    <source>
        <dbReference type="SAM" id="MobiDB-lite"/>
    </source>
</evidence>
<accession>A0A4P9W3S3</accession>
<feature type="compositionally biased region" description="Basic and acidic residues" evidence="1">
    <location>
        <begin position="145"/>
        <end position="154"/>
    </location>
</feature>
<dbReference type="AlphaFoldDB" id="A0A4P9W3S3"/>
<evidence type="ECO:0000313" key="3">
    <source>
        <dbReference type="Proteomes" id="UP000269721"/>
    </source>
</evidence>
<dbReference type="Proteomes" id="UP000269721">
    <property type="component" value="Unassembled WGS sequence"/>
</dbReference>
<organism evidence="2 3">
    <name type="scientific">Blyttiomyces helicus</name>
    <dbReference type="NCBI Taxonomy" id="388810"/>
    <lineage>
        <taxon>Eukaryota</taxon>
        <taxon>Fungi</taxon>
        <taxon>Fungi incertae sedis</taxon>
        <taxon>Chytridiomycota</taxon>
        <taxon>Chytridiomycota incertae sedis</taxon>
        <taxon>Chytridiomycetes</taxon>
        <taxon>Chytridiomycetes incertae sedis</taxon>
        <taxon>Blyttiomyces</taxon>
    </lineage>
</organism>
<reference evidence="3" key="1">
    <citation type="journal article" date="2018" name="Nat. Microbiol.">
        <title>Leveraging single-cell genomics to expand the fungal tree of life.</title>
        <authorList>
            <person name="Ahrendt S.R."/>
            <person name="Quandt C.A."/>
            <person name="Ciobanu D."/>
            <person name="Clum A."/>
            <person name="Salamov A."/>
            <person name="Andreopoulos B."/>
            <person name="Cheng J.F."/>
            <person name="Woyke T."/>
            <person name="Pelin A."/>
            <person name="Henrissat B."/>
            <person name="Reynolds N.K."/>
            <person name="Benny G.L."/>
            <person name="Smith M.E."/>
            <person name="James T.Y."/>
            <person name="Grigoriev I.V."/>
        </authorList>
    </citation>
    <scope>NUCLEOTIDE SEQUENCE [LARGE SCALE GENOMIC DNA]</scope>
</reference>
<protein>
    <submittedName>
        <fullName evidence="2">Uncharacterized protein</fullName>
    </submittedName>
</protein>
<feature type="region of interest" description="Disordered" evidence="1">
    <location>
        <begin position="70"/>
        <end position="154"/>
    </location>
</feature>
<dbReference type="EMBL" id="KZ999726">
    <property type="protein sequence ID" value="RKO84796.1"/>
    <property type="molecule type" value="Genomic_DNA"/>
</dbReference>
<feature type="region of interest" description="Disordered" evidence="1">
    <location>
        <begin position="28"/>
        <end position="58"/>
    </location>
</feature>